<evidence type="ECO:0000259" key="2">
    <source>
        <dbReference type="SMART" id="SM00829"/>
    </source>
</evidence>
<dbReference type="InterPro" id="IPR051603">
    <property type="entry name" value="Zinc-ADH_QOR/CCCR"/>
</dbReference>
<dbReference type="InterPro" id="IPR013154">
    <property type="entry name" value="ADH-like_N"/>
</dbReference>
<evidence type="ECO:0000313" key="3">
    <source>
        <dbReference type="EMBL" id="MFC3688530.1"/>
    </source>
</evidence>
<sequence>MRAAFYTEYGSADVLQVGELPDPVTGPDDVLVRVAAAGVNPVDWKVRQGYLQDAFPSHLPVVPGWDVAGTVEAVGPAVTDYAVGDRVLGYVRKDHVQHGTTAELVRAAVRHLAPLPDGVGFEVAGGIPLAGLTALQALEAVAVGEGDTVLVHAAAGGVGAFAVQLAVSRGARVLGTASEGNADFLRSLGAEPVTYGDGLQERVRDLLGGAPVTAAVDLVGGDAIADSFALVEDPSRVVTVTDGAQALAGGGRYVFVRPDSAQLGELARLVADGSLHVEVAGTYDLADVAEAHRRSETGHGRGKVVVTV</sequence>
<feature type="domain" description="Enoyl reductase (ER)" evidence="2">
    <location>
        <begin position="10"/>
        <end position="306"/>
    </location>
</feature>
<dbReference type="Pfam" id="PF08240">
    <property type="entry name" value="ADH_N"/>
    <property type="match status" value="1"/>
</dbReference>
<dbReference type="Proteomes" id="UP001595685">
    <property type="component" value="Unassembled WGS sequence"/>
</dbReference>
<dbReference type="InterPro" id="IPR020843">
    <property type="entry name" value="ER"/>
</dbReference>
<evidence type="ECO:0000313" key="4">
    <source>
        <dbReference type="Proteomes" id="UP001595685"/>
    </source>
</evidence>
<dbReference type="PANTHER" id="PTHR44154">
    <property type="entry name" value="QUINONE OXIDOREDUCTASE"/>
    <property type="match status" value="1"/>
</dbReference>
<dbReference type="Pfam" id="PF13602">
    <property type="entry name" value="ADH_zinc_N_2"/>
    <property type="match status" value="1"/>
</dbReference>
<dbReference type="RefSeq" id="WP_340290320.1">
    <property type="nucleotide sequence ID" value="NZ_JBBEOI010000017.1"/>
</dbReference>
<proteinExistence type="predicted"/>
<dbReference type="EMBL" id="JBHRWW010000005">
    <property type="protein sequence ID" value="MFC3688530.1"/>
    <property type="molecule type" value="Genomic_DNA"/>
</dbReference>
<organism evidence="3 4">
    <name type="scientific">Aquipuribacter hungaricus</name>
    <dbReference type="NCBI Taxonomy" id="545624"/>
    <lineage>
        <taxon>Bacteria</taxon>
        <taxon>Bacillati</taxon>
        <taxon>Actinomycetota</taxon>
        <taxon>Actinomycetes</taxon>
        <taxon>Micrococcales</taxon>
        <taxon>Intrasporangiaceae</taxon>
        <taxon>Aquipuribacter</taxon>
    </lineage>
</organism>
<dbReference type="Gene3D" id="3.40.50.720">
    <property type="entry name" value="NAD(P)-binding Rossmann-like Domain"/>
    <property type="match status" value="1"/>
</dbReference>
<keyword evidence="3" id="KW-0560">Oxidoreductase</keyword>
<reference evidence="4" key="1">
    <citation type="journal article" date="2019" name="Int. J. Syst. Evol. Microbiol.">
        <title>The Global Catalogue of Microorganisms (GCM) 10K type strain sequencing project: providing services to taxonomists for standard genome sequencing and annotation.</title>
        <authorList>
            <consortium name="The Broad Institute Genomics Platform"/>
            <consortium name="The Broad Institute Genome Sequencing Center for Infectious Disease"/>
            <person name="Wu L."/>
            <person name="Ma J."/>
        </authorList>
    </citation>
    <scope>NUCLEOTIDE SEQUENCE [LARGE SCALE GENOMIC DNA]</scope>
    <source>
        <strain evidence="4">NCAIM B.02333</strain>
    </source>
</reference>
<dbReference type="EC" id="1.-.-.-" evidence="3"/>
<comment type="caution">
    <text evidence="3">The sequence shown here is derived from an EMBL/GenBank/DDBJ whole genome shotgun (WGS) entry which is preliminary data.</text>
</comment>
<dbReference type="SUPFAM" id="SSF50129">
    <property type="entry name" value="GroES-like"/>
    <property type="match status" value="1"/>
</dbReference>
<protein>
    <submittedName>
        <fullName evidence="3">NADP-dependent oxidoreductase</fullName>
        <ecNumber evidence="3">1.-.-.-</ecNumber>
    </submittedName>
</protein>
<dbReference type="InterPro" id="IPR011032">
    <property type="entry name" value="GroES-like_sf"/>
</dbReference>
<dbReference type="SUPFAM" id="SSF51735">
    <property type="entry name" value="NAD(P)-binding Rossmann-fold domains"/>
    <property type="match status" value="1"/>
</dbReference>
<keyword evidence="1" id="KW-0521">NADP</keyword>
<name>A0ABV7WFM1_9MICO</name>
<dbReference type="GO" id="GO:0016491">
    <property type="term" value="F:oxidoreductase activity"/>
    <property type="evidence" value="ECO:0007669"/>
    <property type="project" value="UniProtKB-KW"/>
</dbReference>
<dbReference type="Gene3D" id="3.90.180.10">
    <property type="entry name" value="Medium-chain alcohol dehydrogenases, catalytic domain"/>
    <property type="match status" value="1"/>
</dbReference>
<gene>
    <name evidence="3" type="ORF">ACFOLH_09280</name>
</gene>
<accession>A0ABV7WFM1</accession>
<dbReference type="SMART" id="SM00829">
    <property type="entry name" value="PKS_ER"/>
    <property type="match status" value="1"/>
</dbReference>
<dbReference type="InterPro" id="IPR036291">
    <property type="entry name" value="NAD(P)-bd_dom_sf"/>
</dbReference>
<evidence type="ECO:0000256" key="1">
    <source>
        <dbReference type="ARBA" id="ARBA00022857"/>
    </source>
</evidence>
<dbReference type="CDD" id="cd05289">
    <property type="entry name" value="MDR_like_2"/>
    <property type="match status" value="1"/>
</dbReference>
<keyword evidence="4" id="KW-1185">Reference proteome</keyword>
<dbReference type="PANTHER" id="PTHR44154:SF1">
    <property type="entry name" value="QUINONE OXIDOREDUCTASE"/>
    <property type="match status" value="1"/>
</dbReference>